<feature type="transmembrane region" description="Helical" evidence="1">
    <location>
        <begin position="120"/>
        <end position="138"/>
    </location>
</feature>
<keyword evidence="1" id="KW-0812">Transmembrane</keyword>
<sequence length="178" mass="20440">MTKDILTENSPEQILAQELSEELDGWIYRLRVSSYVILGFAIALVLVDVLILVKHITNLITAEYLLAGYVLVILACIFLSSKLAHRPTLRGKVLVVFAFMFPAIVNGVSVTMYIDKGYPAEFSVYQICITLLWFNLAINRWTALTRIQKLNSMFIEDDSDMSDRDEKRYREDREELPV</sequence>
<evidence type="ECO:0000256" key="1">
    <source>
        <dbReference type="SAM" id="Phobius"/>
    </source>
</evidence>
<keyword evidence="1" id="KW-1133">Transmembrane helix</keyword>
<protein>
    <submittedName>
        <fullName evidence="2">Uncharacterized protein</fullName>
    </submittedName>
</protein>
<gene>
    <name evidence="2" type="ORF">CHYS00102_LOCUS2194</name>
</gene>
<feature type="transmembrane region" description="Helical" evidence="1">
    <location>
        <begin position="35"/>
        <end position="53"/>
    </location>
</feature>
<proteinExistence type="predicted"/>
<organism evidence="2">
    <name type="scientific">Corethron hystrix</name>
    <dbReference type="NCBI Taxonomy" id="216773"/>
    <lineage>
        <taxon>Eukaryota</taxon>
        <taxon>Sar</taxon>
        <taxon>Stramenopiles</taxon>
        <taxon>Ochrophyta</taxon>
        <taxon>Bacillariophyta</taxon>
        <taxon>Coscinodiscophyceae</taxon>
        <taxon>Corethrophycidae</taxon>
        <taxon>Corethrales</taxon>
        <taxon>Corethraceae</taxon>
        <taxon>Corethron</taxon>
    </lineage>
</organism>
<reference evidence="2" key="1">
    <citation type="submission" date="2021-01" db="EMBL/GenBank/DDBJ databases">
        <authorList>
            <person name="Corre E."/>
            <person name="Pelletier E."/>
            <person name="Niang G."/>
            <person name="Scheremetjew M."/>
            <person name="Finn R."/>
            <person name="Kale V."/>
            <person name="Holt S."/>
            <person name="Cochrane G."/>
            <person name="Meng A."/>
            <person name="Brown T."/>
            <person name="Cohen L."/>
        </authorList>
    </citation>
    <scope>NUCLEOTIDE SEQUENCE</scope>
    <source>
        <strain evidence="2">308</strain>
    </source>
</reference>
<evidence type="ECO:0000313" key="2">
    <source>
        <dbReference type="EMBL" id="CAD8875019.1"/>
    </source>
</evidence>
<accession>A0A7S1B4R9</accession>
<keyword evidence="1" id="KW-0472">Membrane</keyword>
<feature type="transmembrane region" description="Helical" evidence="1">
    <location>
        <begin position="59"/>
        <end position="81"/>
    </location>
</feature>
<name>A0A7S1B4R9_9STRA</name>
<dbReference type="EMBL" id="HBFR01003200">
    <property type="protein sequence ID" value="CAD8875019.1"/>
    <property type="molecule type" value="Transcribed_RNA"/>
</dbReference>
<dbReference type="AlphaFoldDB" id="A0A7S1B4R9"/>
<feature type="transmembrane region" description="Helical" evidence="1">
    <location>
        <begin position="93"/>
        <end position="114"/>
    </location>
</feature>